<evidence type="ECO:0000256" key="10">
    <source>
        <dbReference type="ARBA" id="ARBA00023180"/>
    </source>
</evidence>
<evidence type="ECO:0000256" key="11">
    <source>
        <dbReference type="ARBA" id="ARBA00023224"/>
    </source>
</evidence>
<dbReference type="SUPFAM" id="SSF81321">
    <property type="entry name" value="Family A G protein-coupled receptor-like"/>
    <property type="match status" value="1"/>
</dbReference>
<keyword evidence="7 13" id="KW-0297">G-protein coupled receptor</keyword>
<proteinExistence type="inferred from homology"/>
<feature type="transmembrane region" description="Helical" evidence="14">
    <location>
        <begin position="106"/>
        <end position="133"/>
    </location>
</feature>
<dbReference type="Gene3D" id="1.20.1070.10">
    <property type="entry name" value="Rhodopsin 7-helix transmembrane proteins"/>
    <property type="match status" value="1"/>
</dbReference>
<feature type="transmembrane region" description="Helical" evidence="14">
    <location>
        <begin position="140"/>
        <end position="161"/>
    </location>
</feature>
<dbReference type="Pfam" id="PF05296">
    <property type="entry name" value="TAS2R"/>
    <property type="match status" value="1"/>
</dbReference>
<dbReference type="PANTHER" id="PTHR11394:SF32">
    <property type="entry name" value="TASTE RECEPTOR TYPE 2 MEMBER 60"/>
    <property type="match status" value="1"/>
</dbReference>
<protein>
    <recommendedName>
        <fullName evidence="13">Taste receptor type 2</fullName>
    </recommendedName>
</protein>
<keyword evidence="10" id="KW-0325">Glycoprotein</keyword>
<dbReference type="Proteomes" id="UP000694923">
    <property type="component" value="Unplaced"/>
</dbReference>
<evidence type="ECO:0000256" key="1">
    <source>
        <dbReference type="ARBA" id="ARBA00004141"/>
    </source>
</evidence>
<dbReference type="RefSeq" id="XP_008586508.1">
    <property type="nucleotide sequence ID" value="XM_008588286.1"/>
</dbReference>
<evidence type="ECO:0000256" key="9">
    <source>
        <dbReference type="ARBA" id="ARBA00023170"/>
    </source>
</evidence>
<evidence type="ECO:0000256" key="12">
    <source>
        <dbReference type="RuleBase" id="RU004423"/>
    </source>
</evidence>
<evidence type="ECO:0000256" key="4">
    <source>
        <dbReference type="ARBA" id="ARBA00022606"/>
    </source>
</evidence>
<keyword evidence="6 14" id="KW-1133">Transmembrane helix</keyword>
<keyword evidence="9 13" id="KW-0675">Receptor</keyword>
<name>A0ABM0S0W7_GALVR</name>
<evidence type="ECO:0000256" key="5">
    <source>
        <dbReference type="ARBA" id="ARBA00022692"/>
    </source>
</evidence>
<dbReference type="InterPro" id="IPR007960">
    <property type="entry name" value="TAS2R"/>
</dbReference>
<keyword evidence="5 13" id="KW-0812">Transmembrane</keyword>
<evidence type="ECO:0000256" key="7">
    <source>
        <dbReference type="ARBA" id="ARBA00023040"/>
    </source>
</evidence>
<evidence type="ECO:0000256" key="6">
    <source>
        <dbReference type="ARBA" id="ARBA00022989"/>
    </source>
</evidence>
<evidence type="ECO:0000256" key="13">
    <source>
        <dbReference type="RuleBase" id="RU004424"/>
    </source>
</evidence>
<feature type="transmembrane region" description="Helical" evidence="14">
    <location>
        <begin position="199"/>
        <end position="220"/>
    </location>
</feature>
<feature type="transmembrane region" description="Helical" evidence="14">
    <location>
        <begin position="279"/>
        <end position="299"/>
    </location>
</feature>
<comment type="similarity">
    <text evidence="2 12">Belongs to the G-protein coupled receptor T2R family.</text>
</comment>
<keyword evidence="4 13" id="KW-0716">Sensory transduction</keyword>
<evidence type="ECO:0000256" key="8">
    <source>
        <dbReference type="ARBA" id="ARBA00023136"/>
    </source>
</evidence>
<feature type="transmembrane region" description="Helical" evidence="14">
    <location>
        <begin position="17"/>
        <end position="48"/>
    </location>
</feature>
<evidence type="ECO:0000256" key="2">
    <source>
        <dbReference type="ARBA" id="ARBA00007376"/>
    </source>
</evidence>
<dbReference type="CDD" id="cd15018">
    <property type="entry name" value="7tm_TAS2R41-like"/>
    <property type="match status" value="1"/>
</dbReference>
<gene>
    <name evidence="16" type="primary">LOC103603715</name>
</gene>
<evidence type="ECO:0000256" key="14">
    <source>
        <dbReference type="SAM" id="Phobius"/>
    </source>
</evidence>
<sequence>MSGDDMVPGPLATDTKAIILAVILFLLCLVAVVGNGFITAVLGTEWLLRRTLPPCDKLLLSLGASRFCLQWVVMGKNIYIFLYPMAFPYNPVLQFLGFQWDFLNAATLWFSTWLSVFYCVKIATFAHPVFLWLKRKLSTWVPWMFLSSVGLSSLSTILLFIGNQKIYQNYVRTGLQPWNLTRNSIRSSYEKFYLFPLKVITWTVPTVVFLICMVLLITSLGRHTKKALLTVSGFREPSAQVHVKALLALVSFAILFISYFLSLVLSTAVIFQFGELRYWMWQAAIYLCTAVHPIILLFCHPRLRAVLERGCSSRCVAS</sequence>
<comment type="subcellular location">
    <subcellularLocation>
        <location evidence="1 13">Membrane</location>
        <topology evidence="1 13">Multi-pass membrane protein</topology>
    </subcellularLocation>
</comment>
<organism evidence="15 16">
    <name type="scientific">Galeopterus variegatus</name>
    <name type="common">Malayan flying lemur</name>
    <name type="synonym">Cynocephalus variegatus</name>
    <dbReference type="NCBI Taxonomy" id="482537"/>
    <lineage>
        <taxon>Eukaryota</taxon>
        <taxon>Metazoa</taxon>
        <taxon>Chordata</taxon>
        <taxon>Craniata</taxon>
        <taxon>Vertebrata</taxon>
        <taxon>Euteleostomi</taxon>
        <taxon>Mammalia</taxon>
        <taxon>Eutheria</taxon>
        <taxon>Euarchontoglires</taxon>
        <taxon>Dermoptera</taxon>
        <taxon>Cynocephalidae</taxon>
        <taxon>Galeopterus</taxon>
    </lineage>
</organism>
<evidence type="ECO:0000256" key="3">
    <source>
        <dbReference type="ARBA" id="ARBA00022480"/>
    </source>
</evidence>
<reference evidence="16" key="1">
    <citation type="submission" date="2025-08" db="UniProtKB">
        <authorList>
            <consortium name="RefSeq"/>
        </authorList>
    </citation>
    <scope>IDENTIFICATION</scope>
</reference>
<accession>A0ABM0S0W7</accession>
<dbReference type="GeneID" id="103603715"/>
<keyword evidence="15" id="KW-1185">Reference proteome</keyword>
<evidence type="ECO:0000313" key="16">
    <source>
        <dbReference type="RefSeq" id="XP_008586508.1"/>
    </source>
</evidence>
<dbReference type="PANTHER" id="PTHR11394">
    <property type="entry name" value="TASTE RECEPTOR TYPE 2"/>
    <property type="match status" value="1"/>
</dbReference>
<keyword evidence="3 13" id="KW-0919">Taste</keyword>
<keyword evidence="11 13" id="KW-0807">Transducer</keyword>
<evidence type="ECO:0000313" key="15">
    <source>
        <dbReference type="Proteomes" id="UP000694923"/>
    </source>
</evidence>
<feature type="transmembrane region" description="Helical" evidence="14">
    <location>
        <begin position="245"/>
        <end position="273"/>
    </location>
</feature>
<keyword evidence="8 13" id="KW-0472">Membrane</keyword>